<reference evidence="1 4" key="1">
    <citation type="submission" date="2024-04" db="EMBL/GenBank/DDBJ databases">
        <title>Tritrichomonas musculus Genome.</title>
        <authorList>
            <person name="Alves-Ferreira E."/>
            <person name="Grigg M."/>
            <person name="Lorenzi H."/>
            <person name="Galac M."/>
        </authorList>
    </citation>
    <scope>NUCLEOTIDE SEQUENCE [LARGE SCALE GENOMIC DNA]</scope>
    <source>
        <strain evidence="1 4">EAF2021</strain>
    </source>
</reference>
<name>A0ABR2GJ52_9EUKA</name>
<evidence type="ECO:0000313" key="2">
    <source>
        <dbReference type="EMBL" id="KAK8834848.1"/>
    </source>
</evidence>
<dbReference type="EMBL" id="JAPFFF010000004">
    <property type="protein sequence ID" value="KAK8892027.1"/>
    <property type="molecule type" value="Genomic_DNA"/>
</dbReference>
<protein>
    <submittedName>
        <fullName evidence="1">Uncharacterized protein</fullName>
    </submittedName>
</protein>
<proteinExistence type="predicted"/>
<organism evidence="1 4">
    <name type="scientific">Tritrichomonas musculus</name>
    <dbReference type="NCBI Taxonomy" id="1915356"/>
    <lineage>
        <taxon>Eukaryota</taxon>
        <taxon>Metamonada</taxon>
        <taxon>Parabasalia</taxon>
        <taxon>Tritrichomonadida</taxon>
        <taxon>Tritrichomonadidae</taxon>
        <taxon>Tritrichomonas</taxon>
    </lineage>
</organism>
<comment type="caution">
    <text evidence="1">The sequence shown here is derived from an EMBL/GenBank/DDBJ whole genome shotgun (WGS) entry which is preliminary data.</text>
</comment>
<accession>A0ABR2GJ52</accession>
<dbReference type="Proteomes" id="UP001470230">
    <property type="component" value="Unassembled WGS sequence"/>
</dbReference>
<dbReference type="EMBL" id="JAPFFF010000590">
    <property type="protein sequence ID" value="KAK8833924.1"/>
    <property type="molecule type" value="Genomic_DNA"/>
</dbReference>
<evidence type="ECO:0000313" key="4">
    <source>
        <dbReference type="Proteomes" id="UP001470230"/>
    </source>
</evidence>
<keyword evidence="4" id="KW-1185">Reference proteome</keyword>
<gene>
    <name evidence="2" type="ORF">M9Y10_021486</name>
    <name evidence="3" type="ORF">M9Y10_029249</name>
    <name evidence="1" type="ORF">M9Y10_039781</name>
</gene>
<dbReference type="EMBL" id="JAPFFF010000285">
    <property type="protein sequence ID" value="KAK8834848.1"/>
    <property type="molecule type" value="Genomic_DNA"/>
</dbReference>
<evidence type="ECO:0000313" key="1">
    <source>
        <dbReference type="EMBL" id="KAK8833924.1"/>
    </source>
</evidence>
<sequence length="93" mass="10949">MPVLSRDTFLGRCQAAINNPRKKGYQNHLPKIRKLIKNGIWQTLYSRPVSLEELKALSYGYNIPESTIRNWIHFLRLNSNWLPLHKRSAQANY</sequence>
<evidence type="ECO:0000313" key="3">
    <source>
        <dbReference type="EMBL" id="KAK8892027.1"/>
    </source>
</evidence>